<evidence type="ECO:0000256" key="7">
    <source>
        <dbReference type="ARBA" id="ARBA00022840"/>
    </source>
</evidence>
<dbReference type="CDD" id="cd16917">
    <property type="entry name" value="HATPase_UhpB-NarQ-NarX-like"/>
    <property type="match status" value="1"/>
</dbReference>
<evidence type="ECO:0000256" key="2">
    <source>
        <dbReference type="ARBA" id="ARBA00012438"/>
    </source>
</evidence>
<dbReference type="EC" id="2.7.13.3" evidence="2"/>
<name>A0A919VZN0_9ACTN</name>
<keyword evidence="13" id="KW-1185">Reference proteome</keyword>
<comment type="catalytic activity">
    <reaction evidence="1">
        <text>ATP + protein L-histidine = ADP + protein N-phospho-L-histidine.</text>
        <dbReference type="EC" id="2.7.13.3"/>
    </reaction>
</comment>
<dbReference type="Pfam" id="PF02518">
    <property type="entry name" value="HATPase_c"/>
    <property type="match status" value="1"/>
</dbReference>
<feature type="transmembrane region" description="Helical" evidence="9">
    <location>
        <begin position="96"/>
        <end position="115"/>
    </location>
</feature>
<feature type="domain" description="Histidine kinase/HSP90-like ATPase" evidence="10">
    <location>
        <begin position="272"/>
        <end position="361"/>
    </location>
</feature>
<dbReference type="Pfam" id="PF07730">
    <property type="entry name" value="HisKA_3"/>
    <property type="match status" value="1"/>
</dbReference>
<evidence type="ECO:0000313" key="13">
    <source>
        <dbReference type="Proteomes" id="UP000680865"/>
    </source>
</evidence>
<feature type="domain" description="Signal transduction histidine kinase subgroup 3 dimerisation and phosphoacceptor" evidence="11">
    <location>
        <begin position="171"/>
        <end position="238"/>
    </location>
</feature>
<evidence type="ECO:0000256" key="6">
    <source>
        <dbReference type="ARBA" id="ARBA00022777"/>
    </source>
</evidence>
<keyword evidence="8" id="KW-0902">Two-component regulatory system</keyword>
<keyword evidence="4" id="KW-0808">Transferase</keyword>
<proteinExistence type="predicted"/>
<dbReference type="InterPro" id="IPR036890">
    <property type="entry name" value="HATPase_C_sf"/>
</dbReference>
<evidence type="ECO:0000259" key="10">
    <source>
        <dbReference type="Pfam" id="PF02518"/>
    </source>
</evidence>
<keyword evidence="6" id="KW-0418">Kinase</keyword>
<keyword evidence="9" id="KW-1133">Transmembrane helix</keyword>
<reference evidence="12" key="1">
    <citation type="submission" date="2021-03" db="EMBL/GenBank/DDBJ databases">
        <title>Whole genome shotgun sequence of Actinoplanes consettensis NBRC 14913.</title>
        <authorList>
            <person name="Komaki H."/>
            <person name="Tamura T."/>
        </authorList>
    </citation>
    <scope>NUCLEOTIDE SEQUENCE</scope>
    <source>
        <strain evidence="12">NBRC 14913</strain>
    </source>
</reference>
<evidence type="ECO:0000256" key="5">
    <source>
        <dbReference type="ARBA" id="ARBA00022741"/>
    </source>
</evidence>
<keyword evidence="3" id="KW-0597">Phosphoprotein</keyword>
<keyword evidence="9" id="KW-0472">Membrane</keyword>
<dbReference type="InterPro" id="IPR003594">
    <property type="entry name" value="HATPase_dom"/>
</dbReference>
<feature type="transmembrane region" description="Helical" evidence="9">
    <location>
        <begin position="26"/>
        <end position="43"/>
    </location>
</feature>
<dbReference type="PANTHER" id="PTHR24421">
    <property type="entry name" value="NITRATE/NITRITE SENSOR PROTEIN NARX-RELATED"/>
    <property type="match status" value="1"/>
</dbReference>
<evidence type="ECO:0000259" key="11">
    <source>
        <dbReference type="Pfam" id="PF07730"/>
    </source>
</evidence>
<evidence type="ECO:0000256" key="8">
    <source>
        <dbReference type="ARBA" id="ARBA00023012"/>
    </source>
</evidence>
<dbReference type="InterPro" id="IPR011712">
    <property type="entry name" value="Sig_transdc_His_kin_sub3_dim/P"/>
</dbReference>
<keyword evidence="7" id="KW-0067">ATP-binding</keyword>
<dbReference type="GO" id="GO:0005524">
    <property type="term" value="F:ATP binding"/>
    <property type="evidence" value="ECO:0007669"/>
    <property type="project" value="UniProtKB-KW"/>
</dbReference>
<gene>
    <name evidence="12" type="ORF">Aco04nite_71480</name>
</gene>
<keyword evidence="5" id="KW-0547">Nucleotide-binding</keyword>
<dbReference type="GO" id="GO:0046983">
    <property type="term" value="F:protein dimerization activity"/>
    <property type="evidence" value="ECO:0007669"/>
    <property type="project" value="InterPro"/>
</dbReference>
<dbReference type="GO" id="GO:0016020">
    <property type="term" value="C:membrane"/>
    <property type="evidence" value="ECO:0007669"/>
    <property type="project" value="InterPro"/>
</dbReference>
<protein>
    <recommendedName>
        <fullName evidence="2">histidine kinase</fullName>
        <ecNumber evidence="2">2.7.13.3</ecNumber>
    </recommendedName>
</protein>
<evidence type="ECO:0000256" key="3">
    <source>
        <dbReference type="ARBA" id="ARBA00022553"/>
    </source>
</evidence>
<dbReference type="PANTHER" id="PTHR24421:SF10">
    <property type="entry name" value="NITRATE_NITRITE SENSOR PROTEIN NARQ"/>
    <property type="match status" value="1"/>
</dbReference>
<evidence type="ECO:0000256" key="9">
    <source>
        <dbReference type="SAM" id="Phobius"/>
    </source>
</evidence>
<dbReference type="SUPFAM" id="SSF55874">
    <property type="entry name" value="ATPase domain of HSP90 chaperone/DNA topoisomerase II/histidine kinase"/>
    <property type="match status" value="1"/>
</dbReference>
<dbReference type="InterPro" id="IPR050482">
    <property type="entry name" value="Sensor_HK_TwoCompSys"/>
</dbReference>
<evidence type="ECO:0000256" key="4">
    <source>
        <dbReference type="ARBA" id="ARBA00022679"/>
    </source>
</evidence>
<feature type="transmembrane region" description="Helical" evidence="9">
    <location>
        <begin position="121"/>
        <end position="141"/>
    </location>
</feature>
<dbReference type="Gene3D" id="1.20.5.1930">
    <property type="match status" value="1"/>
</dbReference>
<sequence>MVWASTAVIAIDSVLAGFPASQAARIAVPIITAAGLALWLAGTASKITDIRIVTLCFTAAGLCGAVLDRIQIAGPGYILGFMALAGMGLRLPRRIALISGGIVVVSLAVAEAYTSQQGLQAFLNLGIGGCFLFLSSAFAGANRLAREAAEAQLAEEAAAREAREEAARLAERGRMARELHDVLAHTLSGLAVHLEGARLLAEKTSADPRLVAQLTDAHGLARDGLAGARRVVETLRGDPLPGPAHIPELAGKAGATFAVTGVPQPLPGEAGLALYRTVQEALTNTAKHAGPLARADVVLAWTPTEVAVTVTDSGGVPDPDSVLPSGGFGLTGLAERAALAGGHLEAGPSGAGWRVNLTLPLGSR</sequence>
<organism evidence="12 13">
    <name type="scientific">Winogradskya consettensis</name>
    <dbReference type="NCBI Taxonomy" id="113560"/>
    <lineage>
        <taxon>Bacteria</taxon>
        <taxon>Bacillati</taxon>
        <taxon>Actinomycetota</taxon>
        <taxon>Actinomycetes</taxon>
        <taxon>Micromonosporales</taxon>
        <taxon>Micromonosporaceae</taxon>
        <taxon>Winogradskya</taxon>
    </lineage>
</organism>
<dbReference type="GO" id="GO:0000155">
    <property type="term" value="F:phosphorelay sensor kinase activity"/>
    <property type="evidence" value="ECO:0007669"/>
    <property type="project" value="InterPro"/>
</dbReference>
<evidence type="ECO:0000313" key="12">
    <source>
        <dbReference type="EMBL" id="GIM80575.1"/>
    </source>
</evidence>
<comment type="caution">
    <text evidence="12">The sequence shown here is derived from an EMBL/GenBank/DDBJ whole genome shotgun (WGS) entry which is preliminary data.</text>
</comment>
<dbReference type="Proteomes" id="UP000680865">
    <property type="component" value="Unassembled WGS sequence"/>
</dbReference>
<dbReference type="AlphaFoldDB" id="A0A919VZN0"/>
<evidence type="ECO:0000256" key="1">
    <source>
        <dbReference type="ARBA" id="ARBA00000085"/>
    </source>
</evidence>
<dbReference type="Gene3D" id="3.30.565.10">
    <property type="entry name" value="Histidine kinase-like ATPase, C-terminal domain"/>
    <property type="match status" value="1"/>
</dbReference>
<dbReference type="EMBL" id="BOQP01000043">
    <property type="protein sequence ID" value="GIM80575.1"/>
    <property type="molecule type" value="Genomic_DNA"/>
</dbReference>
<accession>A0A919VZN0</accession>
<keyword evidence="9" id="KW-0812">Transmembrane</keyword>